<dbReference type="WBParaSite" id="PSAMB.scaffold416size52110.g5619.t1">
    <property type="protein sequence ID" value="PSAMB.scaffold416size52110.g5619.t1"/>
    <property type="gene ID" value="PSAMB.scaffold416size52110.g5619"/>
</dbReference>
<accession>A0A914WHD8</accession>
<evidence type="ECO:0000313" key="1">
    <source>
        <dbReference type="Proteomes" id="UP000887566"/>
    </source>
</evidence>
<keyword evidence="1" id="KW-1185">Reference proteome</keyword>
<evidence type="ECO:0000313" key="2">
    <source>
        <dbReference type="WBParaSite" id="PSAMB.scaffold416size52110.g5619.t1"/>
    </source>
</evidence>
<name>A0A914WHD8_9BILA</name>
<protein>
    <submittedName>
        <fullName evidence="2">Uncharacterized protein</fullName>
    </submittedName>
</protein>
<organism evidence="1 2">
    <name type="scientific">Plectus sambesii</name>
    <dbReference type="NCBI Taxonomy" id="2011161"/>
    <lineage>
        <taxon>Eukaryota</taxon>
        <taxon>Metazoa</taxon>
        <taxon>Ecdysozoa</taxon>
        <taxon>Nematoda</taxon>
        <taxon>Chromadorea</taxon>
        <taxon>Plectida</taxon>
        <taxon>Plectina</taxon>
        <taxon>Plectoidea</taxon>
        <taxon>Plectidae</taxon>
        <taxon>Plectus</taxon>
    </lineage>
</organism>
<reference evidence="2" key="1">
    <citation type="submission" date="2022-11" db="UniProtKB">
        <authorList>
            <consortium name="WormBaseParasite"/>
        </authorList>
    </citation>
    <scope>IDENTIFICATION</scope>
</reference>
<dbReference type="AlphaFoldDB" id="A0A914WHD8"/>
<proteinExistence type="predicted"/>
<sequence length="100" mass="10865">MSGLQRVGRFAIMKKEANDESWPIQAYPCGAISLVKGNMRGAGGGNRISALSFRPSFADLKRRGDGCESRSTGQLRCVTTDGCREDWIVNGSMASEFDDD</sequence>
<dbReference type="Proteomes" id="UP000887566">
    <property type="component" value="Unplaced"/>
</dbReference>